<name>G5K865_9STRE</name>
<evidence type="ECO:0000313" key="3">
    <source>
        <dbReference type="EMBL" id="EHI65271.1"/>
    </source>
</evidence>
<dbReference type="Proteomes" id="UP000003217">
    <property type="component" value="Unassembled WGS sequence"/>
</dbReference>
<reference evidence="3 4" key="1">
    <citation type="journal article" date="2014" name="Int. J. Syst. Evol. Microbiol.">
        <title>Phylogenomics and the dynamic genome evolution of the genus Streptococcus.</title>
        <authorList>
            <consortium name="The Broad Institute Genome Sequencing Platform"/>
            <person name="Richards V.P."/>
            <person name="Palmer S.R."/>
            <person name="Pavinski Bitar P.D."/>
            <person name="Qin X."/>
            <person name="Weinstock G.M."/>
            <person name="Highlander S.K."/>
            <person name="Town C.D."/>
            <person name="Burne R.A."/>
            <person name="Stanhope M.J."/>
        </authorList>
    </citation>
    <scope>NUCLEOTIDE SEQUENCE [LARGE SCALE GENOMIC DNA]</scope>
    <source>
        <strain evidence="3 4">LQ 940-04</strain>
    </source>
</reference>
<comment type="caution">
    <text evidence="3">The sequence shown here is derived from an EMBL/GenBank/DDBJ whole genome shotgun (WGS) entry which is preliminary data.</text>
</comment>
<organism evidence="3 4">
    <name type="scientific">Streptococcus pseudoporcinus LQ 940-04</name>
    <dbReference type="NCBI Taxonomy" id="875093"/>
    <lineage>
        <taxon>Bacteria</taxon>
        <taxon>Bacillati</taxon>
        <taxon>Bacillota</taxon>
        <taxon>Bacilli</taxon>
        <taxon>Lactobacillales</taxon>
        <taxon>Streptococcaceae</taxon>
        <taxon>Streptococcus</taxon>
    </lineage>
</organism>
<dbReference type="PANTHER" id="PTHR46558:SF11">
    <property type="entry name" value="HTH-TYPE TRANSCRIPTIONAL REGULATOR XRE"/>
    <property type="match status" value="1"/>
</dbReference>
<dbReference type="OrthoDB" id="2236624at2"/>
<dbReference type="EMBL" id="AEUY02000005">
    <property type="protein sequence ID" value="EHI65271.1"/>
    <property type="molecule type" value="Genomic_DNA"/>
</dbReference>
<evidence type="ECO:0000256" key="1">
    <source>
        <dbReference type="ARBA" id="ARBA00023125"/>
    </source>
</evidence>
<keyword evidence="1 3" id="KW-0238">DNA-binding</keyword>
<dbReference type="GeneID" id="58555691"/>
<protein>
    <submittedName>
        <fullName evidence="3">DNA-binding helix-turn-helix protein</fullName>
    </submittedName>
</protein>
<dbReference type="PANTHER" id="PTHR46558">
    <property type="entry name" value="TRACRIPTIONAL REGULATORY PROTEIN-RELATED-RELATED"/>
    <property type="match status" value="1"/>
</dbReference>
<dbReference type="GO" id="GO:0003677">
    <property type="term" value="F:DNA binding"/>
    <property type="evidence" value="ECO:0007669"/>
    <property type="project" value="UniProtKB-KW"/>
</dbReference>
<sequence>MNRLKKLREESSLTQQELAKKIGVHYRTIQNWENGTQIKPEKAQMLADYFSVSVGYLLGYTDYKNTDEYFEENEDTFSINVDILNSIDTIGEKNLHVVRNFLKKEFIKEYSQVDERGGDWDKETAVRVAMGNVNENLWGLPDSVVKLILYWSTLKEAEQDSLIGIIKVLSSYNLAKYTPPED</sequence>
<gene>
    <name evidence="3" type="ORF">STRPS_1138</name>
</gene>
<dbReference type="SMART" id="SM00530">
    <property type="entry name" value="HTH_XRE"/>
    <property type="match status" value="1"/>
</dbReference>
<evidence type="ECO:0000313" key="4">
    <source>
        <dbReference type="Proteomes" id="UP000003217"/>
    </source>
</evidence>
<dbReference type="Pfam" id="PF01381">
    <property type="entry name" value="HTH_3"/>
    <property type="match status" value="1"/>
</dbReference>
<dbReference type="InterPro" id="IPR001387">
    <property type="entry name" value="Cro/C1-type_HTH"/>
</dbReference>
<dbReference type="AlphaFoldDB" id="G5K865"/>
<dbReference type="RefSeq" id="WP_007892389.1">
    <property type="nucleotide sequence ID" value="NZ_AEUY02000005.1"/>
</dbReference>
<keyword evidence="4" id="KW-1185">Reference proteome</keyword>
<accession>G5K865</accession>
<feature type="domain" description="HTH cro/C1-type" evidence="2">
    <location>
        <begin position="4"/>
        <end position="57"/>
    </location>
</feature>
<dbReference type="Gene3D" id="1.10.260.40">
    <property type="entry name" value="lambda repressor-like DNA-binding domains"/>
    <property type="match status" value="1"/>
</dbReference>
<dbReference type="SUPFAM" id="SSF47413">
    <property type="entry name" value="lambda repressor-like DNA-binding domains"/>
    <property type="match status" value="1"/>
</dbReference>
<proteinExistence type="predicted"/>
<dbReference type="PROSITE" id="PS50943">
    <property type="entry name" value="HTH_CROC1"/>
    <property type="match status" value="1"/>
</dbReference>
<evidence type="ECO:0000259" key="2">
    <source>
        <dbReference type="PROSITE" id="PS50943"/>
    </source>
</evidence>
<dbReference type="CDD" id="cd00093">
    <property type="entry name" value="HTH_XRE"/>
    <property type="match status" value="1"/>
</dbReference>
<dbReference type="InterPro" id="IPR010982">
    <property type="entry name" value="Lambda_DNA-bd_dom_sf"/>
</dbReference>